<feature type="domain" description="Tyrosine specific protein phosphatases" evidence="2">
    <location>
        <begin position="553"/>
        <end position="624"/>
    </location>
</feature>
<dbReference type="InterPro" id="IPR029058">
    <property type="entry name" value="AB_hydrolase_fold"/>
</dbReference>
<dbReference type="InterPro" id="IPR000073">
    <property type="entry name" value="AB_hydrolase_1"/>
</dbReference>
<sequence>MAQTSRSKSHDVSNPEETDPALLRDHTQFRNYKIKNFDFPKVRVFFRPRPKIDEFPQHPATLPLLVFIHGLGGQASQFSGLISSLCNNASCLAVDLPGCGRSAFSPQHWKAYEPTVMVALLETIIQEYRDGEHNQGVILIGHSMGSVLAARLANPGASHDTDLTPHILGVIGICPQSGPPSEKASSKLRKLLWLPTWLFDLLRRWDRRGGTNSPSVLRIAGREAHRELRELQYVFNRQSSSPVFRRFAWGCLSSYTAGQPVGGLFGEPTWAGLNLPVYLIGAKNDNITQPEEVDKIKALINDQEENSTANSGAKESQKVPQHISTNEVLTKTSSSNSSGAFGEATIPALTNTKPREKLPQSISDITAENFQPKGPTANSEDSSDEVITPRDTGESPVAIPPLELRPTKFVASRVLANANHTVLYDPKTVRVVSGLISDFIILHITGRFDLSWQLQHLNRLGKWELKNLQKWQSVQPVSDLIAHRFRAMKTLREVDDEHSPQNFASKWGGEVKAIIDISKDNPAYDPRGLEQAGIQYHKLPSVSKIPPTDQDVQNFISLVSRLELELLPNHVSEGRDDPKVHTIGVHCHYGFNRTGFLIVSYLVEAMGMPVQTAIAEFAKARPPG</sequence>
<keyword evidence="4" id="KW-1185">Reference proteome</keyword>
<dbReference type="RefSeq" id="XP_007832574.1">
    <property type="nucleotide sequence ID" value="XM_007834383.1"/>
</dbReference>
<evidence type="ECO:0000313" key="3">
    <source>
        <dbReference type="EMBL" id="ETS83926.1"/>
    </source>
</evidence>
<dbReference type="GO" id="GO:0006370">
    <property type="term" value="P:7-methylguanosine mRNA capping"/>
    <property type="evidence" value="ECO:0007669"/>
    <property type="project" value="TreeGrafter"/>
</dbReference>
<protein>
    <recommendedName>
        <fullName evidence="2">Tyrosine specific protein phosphatases domain-containing protein</fullName>
    </recommendedName>
</protein>
<evidence type="ECO:0000259" key="2">
    <source>
        <dbReference type="PROSITE" id="PS50056"/>
    </source>
</evidence>
<dbReference type="InterPro" id="IPR029021">
    <property type="entry name" value="Prot-tyrosine_phosphatase-like"/>
</dbReference>
<dbReference type="InterPro" id="IPR000387">
    <property type="entry name" value="Tyr_Pase_dom"/>
</dbReference>
<proteinExistence type="predicted"/>
<dbReference type="AlphaFoldDB" id="W3XFD5"/>
<dbReference type="HOGENOM" id="CLU_013931_1_0_1"/>
<dbReference type="Pfam" id="PF12697">
    <property type="entry name" value="Abhydrolase_6"/>
    <property type="match status" value="1"/>
</dbReference>
<accession>W3XFD5</accession>
<dbReference type="InterPro" id="IPR051029">
    <property type="entry name" value="mRNA_Capping_Enz/RNA_Phosphat"/>
</dbReference>
<feature type="compositionally biased region" description="Polar residues" evidence="1">
    <location>
        <begin position="306"/>
        <end position="339"/>
    </location>
</feature>
<dbReference type="EMBL" id="KI912111">
    <property type="protein sequence ID" value="ETS83926.1"/>
    <property type="molecule type" value="Genomic_DNA"/>
</dbReference>
<dbReference type="SUPFAM" id="SSF52799">
    <property type="entry name" value="(Phosphotyrosine protein) phosphatases II"/>
    <property type="match status" value="1"/>
</dbReference>
<dbReference type="InParanoid" id="W3XFD5"/>
<dbReference type="PROSITE" id="PS50056">
    <property type="entry name" value="TYR_PHOSPHATASE_2"/>
    <property type="match status" value="1"/>
</dbReference>
<dbReference type="Proteomes" id="UP000030651">
    <property type="component" value="Unassembled WGS sequence"/>
</dbReference>
<dbReference type="eggNOG" id="KOG2386">
    <property type="taxonomic scope" value="Eukaryota"/>
</dbReference>
<dbReference type="InterPro" id="IPR016130">
    <property type="entry name" value="Tyr_Pase_AS"/>
</dbReference>
<dbReference type="KEGG" id="pfy:PFICI_05802"/>
<dbReference type="OMA" id="PGIRHGH"/>
<dbReference type="PROSITE" id="PS00383">
    <property type="entry name" value="TYR_PHOSPHATASE_1"/>
    <property type="match status" value="1"/>
</dbReference>
<dbReference type="Gene3D" id="3.40.50.1820">
    <property type="entry name" value="alpha/beta hydrolase"/>
    <property type="match status" value="1"/>
</dbReference>
<dbReference type="FunFam" id="3.90.190.10:FF:000090">
    <property type="entry name" value="Dual specificity phosphatase catalytic domain protein"/>
    <property type="match status" value="1"/>
</dbReference>
<dbReference type="PANTHER" id="PTHR10367">
    <property type="entry name" value="MRNA-CAPPING ENZYME"/>
    <property type="match status" value="1"/>
</dbReference>
<reference evidence="4" key="1">
    <citation type="journal article" date="2015" name="BMC Genomics">
        <title>Genomic and transcriptomic analysis of the endophytic fungus Pestalotiopsis fici reveals its lifestyle and high potential for synthesis of natural products.</title>
        <authorList>
            <person name="Wang X."/>
            <person name="Zhang X."/>
            <person name="Liu L."/>
            <person name="Xiang M."/>
            <person name="Wang W."/>
            <person name="Sun X."/>
            <person name="Che Y."/>
            <person name="Guo L."/>
            <person name="Liu G."/>
            <person name="Guo L."/>
            <person name="Wang C."/>
            <person name="Yin W.B."/>
            <person name="Stadler M."/>
            <person name="Zhang X."/>
            <person name="Liu X."/>
        </authorList>
    </citation>
    <scope>NUCLEOTIDE SEQUENCE [LARGE SCALE GENOMIC DNA]</scope>
    <source>
        <strain evidence="4">W106-1 / CGMCC3.15140</strain>
    </source>
</reference>
<dbReference type="Gene3D" id="3.90.190.10">
    <property type="entry name" value="Protein tyrosine phosphatase superfamily"/>
    <property type="match status" value="1"/>
</dbReference>
<dbReference type="OrthoDB" id="428974at2759"/>
<name>W3XFD5_PESFW</name>
<feature type="region of interest" description="Disordered" evidence="1">
    <location>
        <begin position="304"/>
        <end position="400"/>
    </location>
</feature>
<dbReference type="PANTHER" id="PTHR10367:SF25">
    <property type="entry name" value="DUAL SPECIFICITY PHOSPHATASE CATALYTIC DOMAIN PROTEIN (AFU_ORTHOLOGUE AFUA_1G03540)"/>
    <property type="match status" value="1"/>
</dbReference>
<organism evidence="3 4">
    <name type="scientific">Pestalotiopsis fici (strain W106-1 / CGMCC3.15140)</name>
    <dbReference type="NCBI Taxonomy" id="1229662"/>
    <lineage>
        <taxon>Eukaryota</taxon>
        <taxon>Fungi</taxon>
        <taxon>Dikarya</taxon>
        <taxon>Ascomycota</taxon>
        <taxon>Pezizomycotina</taxon>
        <taxon>Sordariomycetes</taxon>
        <taxon>Xylariomycetidae</taxon>
        <taxon>Amphisphaeriales</taxon>
        <taxon>Sporocadaceae</taxon>
        <taxon>Pestalotiopsis</taxon>
    </lineage>
</organism>
<feature type="region of interest" description="Disordered" evidence="1">
    <location>
        <begin position="1"/>
        <end position="21"/>
    </location>
</feature>
<dbReference type="SUPFAM" id="SSF53474">
    <property type="entry name" value="alpha/beta-Hydrolases"/>
    <property type="match status" value="1"/>
</dbReference>
<dbReference type="STRING" id="1229662.W3XFD5"/>
<feature type="compositionally biased region" description="Polar residues" evidence="1">
    <location>
        <begin position="360"/>
        <end position="369"/>
    </location>
</feature>
<evidence type="ECO:0000313" key="4">
    <source>
        <dbReference type="Proteomes" id="UP000030651"/>
    </source>
</evidence>
<evidence type="ECO:0000256" key="1">
    <source>
        <dbReference type="SAM" id="MobiDB-lite"/>
    </source>
</evidence>
<gene>
    <name evidence="3" type="ORF">PFICI_05802</name>
</gene>
<dbReference type="GO" id="GO:0004484">
    <property type="term" value="F:mRNA guanylyltransferase activity"/>
    <property type="evidence" value="ECO:0007669"/>
    <property type="project" value="TreeGrafter"/>
</dbReference>
<dbReference type="GeneID" id="19270815"/>